<gene>
    <name evidence="2" type="ORF">LIER_25898</name>
</gene>
<dbReference type="EMBL" id="BAABME010007901">
    <property type="protein sequence ID" value="GAA0171981.1"/>
    <property type="molecule type" value="Genomic_DNA"/>
</dbReference>
<keyword evidence="1" id="KW-0732">Signal</keyword>
<feature type="signal peptide" evidence="1">
    <location>
        <begin position="1"/>
        <end position="26"/>
    </location>
</feature>
<dbReference type="Proteomes" id="UP001454036">
    <property type="component" value="Unassembled WGS sequence"/>
</dbReference>
<dbReference type="AlphaFoldDB" id="A0AAV3R9V9"/>
<dbReference type="PROSITE" id="PS51257">
    <property type="entry name" value="PROKAR_LIPOPROTEIN"/>
    <property type="match status" value="1"/>
</dbReference>
<sequence length="108" mass="12215">MNMAYQKKWPLYLSTTLLAVLSGCNVEYKPQKQKVAERQTKLSLLRDCVFWASRVFVVHLGLNGSEPGLLGAICAEICQSGWHLLNLSRWIGDTYCVLKILFLSINVL</sequence>
<proteinExistence type="predicted"/>
<evidence type="ECO:0000256" key="1">
    <source>
        <dbReference type="SAM" id="SignalP"/>
    </source>
</evidence>
<name>A0AAV3R9V9_LITER</name>
<keyword evidence="3" id="KW-1185">Reference proteome</keyword>
<comment type="caution">
    <text evidence="2">The sequence shown here is derived from an EMBL/GenBank/DDBJ whole genome shotgun (WGS) entry which is preliminary data.</text>
</comment>
<protein>
    <submittedName>
        <fullName evidence="2">Uncharacterized protein</fullName>
    </submittedName>
</protein>
<reference evidence="2 3" key="1">
    <citation type="submission" date="2024-01" db="EMBL/GenBank/DDBJ databases">
        <title>The complete chloroplast genome sequence of Lithospermum erythrorhizon: insights into the phylogenetic relationship among Boraginaceae species and the maternal lineages of purple gromwells.</title>
        <authorList>
            <person name="Okada T."/>
            <person name="Watanabe K."/>
        </authorList>
    </citation>
    <scope>NUCLEOTIDE SEQUENCE [LARGE SCALE GENOMIC DNA]</scope>
</reference>
<organism evidence="2 3">
    <name type="scientific">Lithospermum erythrorhizon</name>
    <name type="common">Purple gromwell</name>
    <name type="synonym">Lithospermum officinale var. erythrorhizon</name>
    <dbReference type="NCBI Taxonomy" id="34254"/>
    <lineage>
        <taxon>Eukaryota</taxon>
        <taxon>Viridiplantae</taxon>
        <taxon>Streptophyta</taxon>
        <taxon>Embryophyta</taxon>
        <taxon>Tracheophyta</taxon>
        <taxon>Spermatophyta</taxon>
        <taxon>Magnoliopsida</taxon>
        <taxon>eudicotyledons</taxon>
        <taxon>Gunneridae</taxon>
        <taxon>Pentapetalae</taxon>
        <taxon>asterids</taxon>
        <taxon>lamiids</taxon>
        <taxon>Boraginales</taxon>
        <taxon>Boraginaceae</taxon>
        <taxon>Boraginoideae</taxon>
        <taxon>Lithospermeae</taxon>
        <taxon>Lithospermum</taxon>
    </lineage>
</organism>
<accession>A0AAV3R9V9</accession>
<feature type="chain" id="PRO_5043371516" evidence="1">
    <location>
        <begin position="27"/>
        <end position="108"/>
    </location>
</feature>
<evidence type="ECO:0000313" key="2">
    <source>
        <dbReference type="EMBL" id="GAA0171981.1"/>
    </source>
</evidence>
<evidence type="ECO:0000313" key="3">
    <source>
        <dbReference type="Proteomes" id="UP001454036"/>
    </source>
</evidence>